<keyword evidence="4" id="KW-0408">Iron</keyword>
<dbReference type="GO" id="GO:0004497">
    <property type="term" value="F:monooxygenase activity"/>
    <property type="evidence" value="ECO:0007669"/>
    <property type="project" value="UniProtKB-KW"/>
</dbReference>
<keyword evidence="3" id="KW-0479">Metal-binding</keyword>
<evidence type="ECO:0000256" key="2">
    <source>
        <dbReference type="ARBA" id="ARBA00010617"/>
    </source>
</evidence>
<dbReference type="PANTHER" id="PTHR24291">
    <property type="entry name" value="CYTOCHROME P450 FAMILY 4"/>
    <property type="match status" value="1"/>
</dbReference>
<dbReference type="OrthoDB" id="1470350at2759"/>
<evidence type="ECO:0000256" key="1">
    <source>
        <dbReference type="ARBA" id="ARBA00001971"/>
    </source>
</evidence>
<dbReference type="InterPro" id="IPR001128">
    <property type="entry name" value="Cyt_P450"/>
</dbReference>
<dbReference type="InterPro" id="IPR036396">
    <property type="entry name" value="Cyt_P450_sf"/>
</dbReference>
<comment type="similarity">
    <text evidence="2">Belongs to the cytochrome P450 family.</text>
</comment>
<evidence type="ECO:0008006" key="8">
    <source>
        <dbReference type="Google" id="ProtNLM"/>
    </source>
</evidence>
<comment type="cofactor">
    <cofactor evidence="1">
        <name>heme</name>
        <dbReference type="ChEBI" id="CHEBI:30413"/>
    </cofactor>
</comment>
<keyword evidence="7" id="KW-1185">Reference proteome</keyword>
<evidence type="ECO:0000313" key="7">
    <source>
        <dbReference type="Proteomes" id="UP000230423"/>
    </source>
</evidence>
<dbReference type="GO" id="GO:0020037">
    <property type="term" value="F:heme binding"/>
    <property type="evidence" value="ECO:0007669"/>
    <property type="project" value="InterPro"/>
</dbReference>
<proteinExistence type="inferred from homology"/>
<accession>A0A2G9US90</accession>
<protein>
    <recommendedName>
        <fullName evidence="8">Unspecific monooxygenase</fullName>
    </recommendedName>
</protein>
<dbReference type="GO" id="GO:0016705">
    <property type="term" value="F:oxidoreductase activity, acting on paired donors, with incorporation or reduction of molecular oxygen"/>
    <property type="evidence" value="ECO:0007669"/>
    <property type="project" value="InterPro"/>
</dbReference>
<dbReference type="SUPFAM" id="SSF48264">
    <property type="entry name" value="Cytochrome P450"/>
    <property type="match status" value="1"/>
</dbReference>
<reference evidence="6 7" key="1">
    <citation type="submission" date="2015-09" db="EMBL/GenBank/DDBJ databases">
        <title>Draft genome of the parasitic nematode Teladorsagia circumcincta isolate WARC Sus (inbred).</title>
        <authorList>
            <person name="Mitreva M."/>
        </authorList>
    </citation>
    <scope>NUCLEOTIDE SEQUENCE [LARGE SCALE GENOMIC DNA]</scope>
    <source>
        <strain evidence="6 7">S</strain>
    </source>
</reference>
<dbReference type="GO" id="GO:0005506">
    <property type="term" value="F:iron ion binding"/>
    <property type="evidence" value="ECO:0007669"/>
    <property type="project" value="InterPro"/>
</dbReference>
<evidence type="ECO:0000256" key="4">
    <source>
        <dbReference type="ARBA" id="ARBA00023004"/>
    </source>
</evidence>
<name>A0A2G9US90_TELCI</name>
<evidence type="ECO:0000313" key="6">
    <source>
        <dbReference type="EMBL" id="PIO73099.1"/>
    </source>
</evidence>
<evidence type="ECO:0000256" key="3">
    <source>
        <dbReference type="ARBA" id="ARBA00022617"/>
    </source>
</evidence>
<dbReference type="Gene3D" id="1.10.630.10">
    <property type="entry name" value="Cytochrome P450"/>
    <property type="match status" value="1"/>
</dbReference>
<keyword evidence="5" id="KW-0503">Monooxygenase</keyword>
<dbReference type="PANTHER" id="PTHR24291:SF146">
    <property type="entry name" value="CYTOCHROME P450"/>
    <property type="match status" value="1"/>
</dbReference>
<keyword evidence="3" id="KW-0349">Heme</keyword>
<dbReference type="AlphaFoldDB" id="A0A2G9US90"/>
<dbReference type="Pfam" id="PF00067">
    <property type="entry name" value="p450"/>
    <property type="match status" value="1"/>
</dbReference>
<organism evidence="6 7">
    <name type="scientific">Teladorsagia circumcincta</name>
    <name type="common">Brown stomach worm</name>
    <name type="synonym">Ostertagia circumcincta</name>
    <dbReference type="NCBI Taxonomy" id="45464"/>
    <lineage>
        <taxon>Eukaryota</taxon>
        <taxon>Metazoa</taxon>
        <taxon>Ecdysozoa</taxon>
        <taxon>Nematoda</taxon>
        <taxon>Chromadorea</taxon>
        <taxon>Rhabditida</taxon>
        <taxon>Rhabditina</taxon>
        <taxon>Rhabditomorpha</taxon>
        <taxon>Strongyloidea</taxon>
        <taxon>Trichostrongylidae</taxon>
        <taxon>Teladorsagia</taxon>
    </lineage>
</organism>
<dbReference type="Proteomes" id="UP000230423">
    <property type="component" value="Unassembled WGS sequence"/>
</dbReference>
<gene>
    <name evidence="6" type="ORF">TELCIR_04942</name>
</gene>
<dbReference type="EMBL" id="KZ345520">
    <property type="protein sequence ID" value="PIO73099.1"/>
    <property type="molecule type" value="Genomic_DNA"/>
</dbReference>
<keyword evidence="5" id="KW-0560">Oxidoreductase</keyword>
<evidence type="ECO:0000256" key="5">
    <source>
        <dbReference type="ARBA" id="ARBA00023033"/>
    </source>
</evidence>
<dbReference type="InterPro" id="IPR050196">
    <property type="entry name" value="Cytochrome_P450_Monoox"/>
</dbReference>
<sequence>MHYVVESVRKEMHRQKQTSAEFFEPEKGSLWRKFCVDVNDLGPPIQAAHTDFTYQMEDWGRRYVLGEECYYGLLKLWVGPVPVVFCGMPESIRPILESHTNVSKPNQYDIVSEWIGTGLLTSTNEKWHRRRKMLTPTFHFNILQGYHNVFVQHGEILVDLIAKEEGFFDLFPYLKRCALDIICGKQT</sequence>